<dbReference type="Proteomes" id="UP000183174">
    <property type="component" value="Unassembled WGS sequence"/>
</dbReference>
<keyword evidence="1" id="KW-1133">Transmembrane helix</keyword>
<accession>A0A1C3VKV0</accession>
<evidence type="ECO:0000313" key="2">
    <source>
        <dbReference type="EMBL" id="SCB28349.1"/>
    </source>
</evidence>
<feature type="transmembrane region" description="Helical" evidence="1">
    <location>
        <begin position="63"/>
        <end position="83"/>
    </location>
</feature>
<sequence length="151" mass="16579">MRGAPLRIERHDNQKSLGPDAADSASGVEKWALAAAKLVPGEVVAAYLAGKAILQGPPPLDGAWWLGWTILCLVAVFGLRRWMTSDRSAGVPAEWSAVIMSMLSFVIWVFSFGDVFKLYGIWNERESGLALIAWTLLAPLILLGLKRLFRE</sequence>
<dbReference type="AlphaFoldDB" id="A0A1C3VKV0"/>
<protein>
    <submittedName>
        <fullName evidence="2">Uncharacterized protein</fullName>
    </submittedName>
</protein>
<evidence type="ECO:0000313" key="3">
    <source>
        <dbReference type="Proteomes" id="UP000183174"/>
    </source>
</evidence>
<evidence type="ECO:0000256" key="1">
    <source>
        <dbReference type="SAM" id="Phobius"/>
    </source>
</evidence>
<proteinExistence type="predicted"/>
<feature type="transmembrane region" description="Helical" evidence="1">
    <location>
        <begin position="95"/>
        <end position="116"/>
    </location>
</feature>
<dbReference type="RefSeq" id="WP_074447846.1">
    <property type="nucleotide sequence ID" value="NZ_FMAE01000004.1"/>
</dbReference>
<keyword evidence="1" id="KW-0472">Membrane</keyword>
<organism evidence="2 3">
    <name type="scientific">Bradyrhizobium yuanmingense</name>
    <dbReference type="NCBI Taxonomy" id="108015"/>
    <lineage>
        <taxon>Bacteria</taxon>
        <taxon>Pseudomonadati</taxon>
        <taxon>Pseudomonadota</taxon>
        <taxon>Alphaproteobacteria</taxon>
        <taxon>Hyphomicrobiales</taxon>
        <taxon>Nitrobacteraceae</taxon>
        <taxon>Bradyrhizobium</taxon>
    </lineage>
</organism>
<feature type="transmembrane region" description="Helical" evidence="1">
    <location>
        <begin position="128"/>
        <end position="145"/>
    </location>
</feature>
<keyword evidence="1" id="KW-0812">Transmembrane</keyword>
<dbReference type="EMBL" id="FMAE01000004">
    <property type="protein sequence ID" value="SCB28349.1"/>
    <property type="molecule type" value="Genomic_DNA"/>
</dbReference>
<reference evidence="2 3" key="1">
    <citation type="submission" date="2016-08" db="EMBL/GenBank/DDBJ databases">
        <authorList>
            <person name="Seilhamer J.J."/>
        </authorList>
    </citation>
    <scope>NUCLEOTIDE SEQUENCE [LARGE SCALE GENOMIC DNA]</scope>
    <source>
        <strain evidence="2 3">CCBAU 10071</strain>
    </source>
</reference>
<gene>
    <name evidence="2" type="ORF">GA0061099_1004144</name>
</gene>
<name>A0A1C3VKV0_9BRAD</name>